<proteinExistence type="predicted"/>
<evidence type="ECO:0000256" key="1">
    <source>
        <dbReference type="PROSITE-ProRule" id="PRU00023"/>
    </source>
</evidence>
<dbReference type="PROSITE" id="PS50297">
    <property type="entry name" value="ANK_REP_REGION"/>
    <property type="match status" value="1"/>
</dbReference>
<reference evidence="3 5" key="1">
    <citation type="journal article" date="2020" name="Stud. Mycol.">
        <title>101 Dothideomycetes genomes: a test case for predicting lifestyles and emergence of pathogens.</title>
        <authorList>
            <person name="Haridas S."/>
            <person name="Albert R."/>
            <person name="Binder M."/>
            <person name="Bloem J."/>
            <person name="Labutti K."/>
            <person name="Salamov A."/>
            <person name="Andreopoulos B."/>
            <person name="Baker S."/>
            <person name="Barry K."/>
            <person name="Bills G."/>
            <person name="Bluhm B."/>
            <person name="Cannon C."/>
            <person name="Castanera R."/>
            <person name="Culley D."/>
            <person name="Daum C."/>
            <person name="Ezra D."/>
            <person name="Gonzalez J."/>
            <person name="Henrissat B."/>
            <person name="Kuo A."/>
            <person name="Liang C."/>
            <person name="Lipzen A."/>
            <person name="Lutzoni F."/>
            <person name="Magnuson J."/>
            <person name="Mondo S."/>
            <person name="Nolan M."/>
            <person name="Ohm R."/>
            <person name="Pangilinan J."/>
            <person name="Park H.-J."/>
            <person name="Ramirez L."/>
            <person name="Alfaro M."/>
            <person name="Sun H."/>
            <person name="Tritt A."/>
            <person name="Yoshinaga Y."/>
            <person name="Zwiers L.-H."/>
            <person name="Turgeon B."/>
            <person name="Goodwin S."/>
            <person name="Spatafora J."/>
            <person name="Crous P."/>
            <person name="Grigoriev I."/>
        </authorList>
    </citation>
    <scope>NUCLEOTIDE SEQUENCE</scope>
    <source>
        <strain evidence="3 5">CBS 304.34</strain>
    </source>
</reference>
<feature type="repeat" description="ANK" evidence="1">
    <location>
        <begin position="572"/>
        <end position="604"/>
    </location>
</feature>
<feature type="domain" description="Heterokaryon incompatibility" evidence="2">
    <location>
        <begin position="50"/>
        <end position="183"/>
    </location>
</feature>
<dbReference type="Pfam" id="PF12796">
    <property type="entry name" value="Ank_2"/>
    <property type="match status" value="1"/>
</dbReference>
<dbReference type="InterPro" id="IPR002110">
    <property type="entry name" value="Ankyrin_rpt"/>
</dbReference>
<dbReference type="RefSeq" id="XP_033571386.1">
    <property type="nucleotide sequence ID" value="XM_033712791.1"/>
</dbReference>
<dbReference type="InterPro" id="IPR052895">
    <property type="entry name" value="HetReg/Transcr_Mod"/>
</dbReference>
<keyword evidence="4" id="KW-1185">Reference proteome</keyword>
<keyword evidence="1" id="KW-0040">ANK repeat</keyword>
<dbReference type="InterPro" id="IPR036770">
    <property type="entry name" value="Ankyrin_rpt-contain_sf"/>
</dbReference>
<dbReference type="Pfam" id="PF06985">
    <property type="entry name" value="HET"/>
    <property type="match status" value="1"/>
</dbReference>
<reference evidence="5" key="2">
    <citation type="submission" date="2020-04" db="EMBL/GenBank/DDBJ databases">
        <authorList>
            <consortium name="NCBI Genome Project"/>
        </authorList>
    </citation>
    <scope>NUCLEOTIDE SEQUENCE</scope>
    <source>
        <strain evidence="5">CBS 304.34</strain>
    </source>
</reference>
<dbReference type="SMART" id="SM00248">
    <property type="entry name" value="ANK"/>
    <property type="match status" value="2"/>
</dbReference>
<evidence type="ECO:0000313" key="3">
    <source>
        <dbReference type="EMBL" id="KAF2804422.1"/>
    </source>
</evidence>
<dbReference type="Proteomes" id="UP000504636">
    <property type="component" value="Unplaced"/>
</dbReference>
<gene>
    <name evidence="3 5" type="ORF">BDZ99DRAFT_152670</name>
</gene>
<name>A0A6A6Y6J5_9PEZI</name>
<dbReference type="GeneID" id="54453684"/>
<dbReference type="PANTHER" id="PTHR24148:SF78">
    <property type="entry name" value="HETEROKARYON INCOMPATIBILITY DOMAIN-CONTAINING PROTEIN"/>
    <property type="match status" value="1"/>
</dbReference>
<dbReference type="Gene3D" id="1.25.40.20">
    <property type="entry name" value="Ankyrin repeat-containing domain"/>
    <property type="match status" value="2"/>
</dbReference>
<dbReference type="SUPFAM" id="SSF48403">
    <property type="entry name" value="Ankyrin repeat"/>
    <property type="match status" value="1"/>
</dbReference>
<reference evidence="5" key="3">
    <citation type="submission" date="2025-04" db="UniProtKB">
        <authorList>
            <consortium name="RefSeq"/>
        </authorList>
    </citation>
    <scope>IDENTIFICATION</scope>
    <source>
        <strain evidence="5">CBS 304.34</strain>
    </source>
</reference>
<dbReference type="PANTHER" id="PTHR24148">
    <property type="entry name" value="ANKYRIN REPEAT DOMAIN-CONTAINING PROTEIN 39 HOMOLOG-RELATED"/>
    <property type="match status" value="1"/>
</dbReference>
<dbReference type="AlphaFoldDB" id="A0A6A6Y6J5"/>
<dbReference type="InterPro" id="IPR010730">
    <property type="entry name" value="HET"/>
</dbReference>
<dbReference type="PROSITE" id="PS50088">
    <property type="entry name" value="ANK_REPEAT"/>
    <property type="match status" value="1"/>
</dbReference>
<organism evidence="3">
    <name type="scientific">Mytilinidion resinicola</name>
    <dbReference type="NCBI Taxonomy" id="574789"/>
    <lineage>
        <taxon>Eukaryota</taxon>
        <taxon>Fungi</taxon>
        <taxon>Dikarya</taxon>
        <taxon>Ascomycota</taxon>
        <taxon>Pezizomycotina</taxon>
        <taxon>Dothideomycetes</taxon>
        <taxon>Pleosporomycetidae</taxon>
        <taxon>Mytilinidiales</taxon>
        <taxon>Mytilinidiaceae</taxon>
        <taxon>Mytilinidion</taxon>
    </lineage>
</organism>
<protein>
    <submittedName>
        <fullName evidence="3 5">HET-domain-containing protein</fullName>
    </submittedName>
</protein>
<sequence>MSQYHYSPLSSPRDSIRLLRLMPHEDETADIQCELFEYSLQNSCKGTHPYDALSYVWGDPYEKLPIFIHGHSFHVTVNLRAALSHLRNHSIERILWVDAICIHQENLEEKENQIQAMAKIYGQANRVVVWLGEAADDSDLAFEEIRVAGHKKATNSLGSKRIQQAVLALLQRPWFRRIWILQEVAAARHVLILCGFKKIDGYAFCLGVDSLKNIYEARQDLQGLIRSVTYLIREAIFRPDYLTGNSGQSSLDICPLGELIDMYHAHGATKRHDKVYALLGMSSDDLSKVDLLPDYRVPWEKLFQRLAKYLLPKNISVETWADKEIAVIKSKGCILGKISSVRSNIGWNGGQDVDVISRNISGAPGLTGEWSSHWTLHPSAKSIMIGDVICYLQGASKPTIVRVCKDYWAIVIIAATPPHTIRMRNEDVEFPFFLQLAKLRTRNLQFIWNWENSLWKLQGQEEYEESEVCLDKVLSSWNSALVLGDLEEYKRAEEKFREAMEGYEMVFGKENIHDTVAERLPLADGADLDLMNSRYSRPSRPPLSWAAERGHKAVVELLLRTEKANVNLEDMDGQTPLSLAAVGGHLAIVERLLQEKAKVNPAAGYFVRTALQAAAGGGHLAVVEAAAPRKGRGQ</sequence>
<dbReference type="OrthoDB" id="194358at2759"/>
<dbReference type="EMBL" id="MU003713">
    <property type="protein sequence ID" value="KAF2804422.1"/>
    <property type="molecule type" value="Genomic_DNA"/>
</dbReference>
<accession>A0A6A6Y6J5</accession>
<evidence type="ECO:0000259" key="2">
    <source>
        <dbReference type="Pfam" id="PF06985"/>
    </source>
</evidence>
<evidence type="ECO:0000313" key="4">
    <source>
        <dbReference type="Proteomes" id="UP000504636"/>
    </source>
</evidence>
<evidence type="ECO:0000313" key="5">
    <source>
        <dbReference type="RefSeq" id="XP_033571386.1"/>
    </source>
</evidence>